<reference evidence="1" key="1">
    <citation type="submission" date="2017-08" db="EMBL/GenBank/DDBJ databases">
        <title>Haloferax marisrubri sp. nov., isolated from the Discovery deep brine-seawater interface in the Red Sea.</title>
        <authorList>
            <person name="Zhang G."/>
            <person name="Stingl U."/>
        </authorList>
    </citation>
    <scope>NUCLEOTIDE SEQUENCE [LARGE SCALE GENOMIC DNA]</scope>
    <source>
        <strain evidence="1">SB3</strain>
    </source>
</reference>
<dbReference type="AlphaFoldDB" id="A0A2P4NRG6"/>
<dbReference type="EMBL" id="LOPW02000010">
    <property type="protein sequence ID" value="POG55731.1"/>
    <property type="molecule type" value="Genomic_DNA"/>
</dbReference>
<proteinExistence type="predicted"/>
<organism evidence="1 2">
    <name type="scientific">Haloferax marisrubri</name>
    <dbReference type="NCBI Taxonomy" id="1544719"/>
    <lineage>
        <taxon>Archaea</taxon>
        <taxon>Methanobacteriati</taxon>
        <taxon>Methanobacteriota</taxon>
        <taxon>Stenosarchaea group</taxon>
        <taxon>Halobacteria</taxon>
        <taxon>Halobacteriales</taxon>
        <taxon>Haloferacaceae</taxon>
        <taxon>Haloferax</taxon>
    </lineage>
</organism>
<protein>
    <recommendedName>
        <fullName evidence="3">DUF488 domain-containing protein</fullName>
    </recommendedName>
</protein>
<evidence type="ECO:0000313" key="1">
    <source>
        <dbReference type="EMBL" id="POG55731.1"/>
    </source>
</evidence>
<evidence type="ECO:0000313" key="2">
    <source>
        <dbReference type="Proteomes" id="UP000053621"/>
    </source>
</evidence>
<gene>
    <name evidence="1" type="ORF">AUR65_010090</name>
</gene>
<evidence type="ECO:0008006" key="3">
    <source>
        <dbReference type="Google" id="ProtNLM"/>
    </source>
</evidence>
<keyword evidence="2" id="KW-1185">Reference proteome</keyword>
<sequence length="190" mass="21264">MTRLRGTYFARLTNGVATPPRSASVFAVVRDAPEWVEEITDRNLPVLAPPKRLETARNRVESTAEDDRVDDPALVAWNSVNFEAQYRRHLSRGGAREVLTTLVETVEHRPVWVVSWRSRADVDHRSVLLEELRERAEIGPCEPGDHRWSRGPVPTTIVCGRCGYDSTSLATGQLAQDVEIPARLSGGARR</sequence>
<comment type="caution">
    <text evidence="1">The sequence shown here is derived from an EMBL/GenBank/DDBJ whole genome shotgun (WGS) entry which is preliminary data.</text>
</comment>
<dbReference type="Proteomes" id="UP000053621">
    <property type="component" value="Unassembled WGS sequence"/>
</dbReference>
<accession>A0A2P4NRG6</accession>
<name>A0A2P4NRG6_9EURY</name>